<feature type="signal peptide" evidence="1">
    <location>
        <begin position="1"/>
        <end position="20"/>
    </location>
</feature>
<dbReference type="Pfam" id="PF22967">
    <property type="entry name" value="Ig_NUP210_1st"/>
    <property type="match status" value="1"/>
</dbReference>
<feature type="domain" description="NUP210 Ig-like" evidence="2">
    <location>
        <begin position="21"/>
        <end position="102"/>
    </location>
</feature>
<evidence type="ECO:0000259" key="2">
    <source>
        <dbReference type="Pfam" id="PF22967"/>
    </source>
</evidence>
<reference evidence="3 4" key="2">
    <citation type="submission" date="2018-11" db="EMBL/GenBank/DDBJ databases">
        <authorList>
            <consortium name="Pathogen Informatics"/>
        </authorList>
    </citation>
    <scope>NUCLEOTIDE SEQUENCE [LARGE SCALE GENOMIC DNA]</scope>
</reference>
<dbReference type="GO" id="GO:0005643">
    <property type="term" value="C:nuclear pore"/>
    <property type="evidence" value="ECO:0007669"/>
    <property type="project" value="TreeGrafter"/>
</dbReference>
<protein>
    <submittedName>
        <fullName evidence="5">Secreted protein</fullName>
    </submittedName>
</protein>
<dbReference type="EMBL" id="UYRR01002091">
    <property type="protein sequence ID" value="VDK19256.1"/>
    <property type="molecule type" value="Genomic_DNA"/>
</dbReference>
<evidence type="ECO:0000313" key="4">
    <source>
        <dbReference type="Proteomes" id="UP000267096"/>
    </source>
</evidence>
<dbReference type="WBParaSite" id="ASIM_0000191901-mRNA-1">
    <property type="protein sequence ID" value="ASIM_0000191901-mRNA-1"/>
    <property type="gene ID" value="ASIM_0000191901"/>
</dbReference>
<accession>A0A0M3J307</accession>
<keyword evidence="4" id="KW-1185">Reference proteome</keyword>
<feature type="chain" id="PRO_5043120742" evidence="1">
    <location>
        <begin position="21"/>
        <end position="141"/>
    </location>
</feature>
<reference evidence="5" key="1">
    <citation type="submission" date="2017-02" db="UniProtKB">
        <authorList>
            <consortium name="WormBaseParasite"/>
        </authorList>
    </citation>
    <scope>IDENTIFICATION</scope>
</reference>
<dbReference type="OrthoDB" id="361283at2759"/>
<sequence>MTSFILTLIIVSSLQPFLEAYRLNVPRVLLPYHPNVQVKYQLVVSDPEGGCFFWRSTRPDIVSVKVLEPKGSSGCSDRAEIASTSKHDDEQIAVIFAEDLGSFSYTTSFIHLSTCQTVQPHLWMSHHSSHPSSYEMKKAQR</sequence>
<gene>
    <name evidence="3" type="ORF">ASIM_LOCUS1790</name>
</gene>
<evidence type="ECO:0000313" key="3">
    <source>
        <dbReference type="EMBL" id="VDK19256.1"/>
    </source>
</evidence>
<dbReference type="PANTHER" id="PTHR23019">
    <property type="entry name" value="NUCLEAR PORE MEMBRANE GLYCOPROTEIN GP210-RELATED"/>
    <property type="match status" value="1"/>
</dbReference>
<dbReference type="Proteomes" id="UP000267096">
    <property type="component" value="Unassembled WGS sequence"/>
</dbReference>
<dbReference type="AlphaFoldDB" id="A0A0M3J307"/>
<dbReference type="PANTHER" id="PTHR23019:SF0">
    <property type="entry name" value="NUCLEAR PORE MEMBRANE GLYCOPROTEIN 210"/>
    <property type="match status" value="1"/>
</dbReference>
<evidence type="ECO:0000256" key="1">
    <source>
        <dbReference type="SAM" id="SignalP"/>
    </source>
</evidence>
<name>A0A0M3J307_ANISI</name>
<dbReference type="InterPro" id="IPR045197">
    <property type="entry name" value="NUP210-like"/>
</dbReference>
<organism evidence="5">
    <name type="scientific">Anisakis simplex</name>
    <name type="common">Herring worm</name>
    <dbReference type="NCBI Taxonomy" id="6269"/>
    <lineage>
        <taxon>Eukaryota</taxon>
        <taxon>Metazoa</taxon>
        <taxon>Ecdysozoa</taxon>
        <taxon>Nematoda</taxon>
        <taxon>Chromadorea</taxon>
        <taxon>Rhabditida</taxon>
        <taxon>Spirurina</taxon>
        <taxon>Ascaridomorpha</taxon>
        <taxon>Ascaridoidea</taxon>
        <taxon>Anisakidae</taxon>
        <taxon>Anisakis</taxon>
        <taxon>Anisakis simplex complex</taxon>
    </lineage>
</organism>
<evidence type="ECO:0000313" key="5">
    <source>
        <dbReference type="WBParaSite" id="ASIM_0000191901-mRNA-1"/>
    </source>
</evidence>
<proteinExistence type="predicted"/>
<dbReference type="InterPro" id="IPR055096">
    <property type="entry name" value="Ig_NUP210_1st"/>
</dbReference>
<keyword evidence="1" id="KW-0732">Signal</keyword>